<dbReference type="InterPro" id="IPR036390">
    <property type="entry name" value="WH_DNA-bd_sf"/>
</dbReference>
<gene>
    <name evidence="2" type="ORF">SAMN05421736_105259</name>
</gene>
<dbReference type="AlphaFoldDB" id="A0A1H3PXC2"/>
<dbReference type="STRING" id="1503961.SAMN05421736_105259"/>
<dbReference type="OrthoDB" id="9808762at2"/>
<dbReference type="InterPro" id="IPR036388">
    <property type="entry name" value="WH-like_DNA-bd_sf"/>
</dbReference>
<dbReference type="InterPro" id="IPR052509">
    <property type="entry name" value="Metal_resp_DNA-bind_regulator"/>
</dbReference>
<dbReference type="PANTHER" id="PTHR33169">
    <property type="entry name" value="PADR-FAMILY TRANSCRIPTIONAL REGULATOR"/>
    <property type="match status" value="1"/>
</dbReference>
<evidence type="ECO:0000259" key="1">
    <source>
        <dbReference type="Pfam" id="PF03551"/>
    </source>
</evidence>
<dbReference type="SUPFAM" id="SSF46785">
    <property type="entry name" value="Winged helix' DNA-binding domain"/>
    <property type="match status" value="1"/>
</dbReference>
<sequence>MTNVMVLGVLLTYGPMSGYEIQQKMHSAKTNKWAYVKPASIYHALRKLESEKLVSIKTIEQTGNRSKAIYEITLLGIDTFDDMVINSFKKPSVVFPTVLYTALTFIDEAPREQIIQAIKVQQQDIMDIYEEMKEGQVEKEKMMEVPKNVLLIFENIYDQCELQLGFLENLLTTLEGGNKSL</sequence>
<dbReference type="InterPro" id="IPR005149">
    <property type="entry name" value="Tscrpt_reg_PadR_N"/>
</dbReference>
<dbReference type="EMBL" id="FNPI01000005">
    <property type="protein sequence ID" value="SDZ05777.1"/>
    <property type="molecule type" value="Genomic_DNA"/>
</dbReference>
<keyword evidence="3" id="KW-1185">Reference proteome</keyword>
<name>A0A1H3PXC2_9BACI</name>
<protein>
    <submittedName>
        <fullName evidence="2">Transcriptional regulator PadR-like family protein</fullName>
    </submittedName>
</protein>
<dbReference type="PANTHER" id="PTHR33169:SF14">
    <property type="entry name" value="TRANSCRIPTIONAL REGULATOR RV3488"/>
    <property type="match status" value="1"/>
</dbReference>
<evidence type="ECO:0000313" key="2">
    <source>
        <dbReference type="EMBL" id="SDZ05777.1"/>
    </source>
</evidence>
<reference evidence="3" key="1">
    <citation type="submission" date="2016-10" db="EMBL/GenBank/DDBJ databases">
        <authorList>
            <person name="Varghese N."/>
            <person name="Submissions S."/>
        </authorList>
    </citation>
    <scope>NUCLEOTIDE SEQUENCE [LARGE SCALE GENOMIC DNA]</scope>
    <source>
        <strain evidence="3">SP</strain>
    </source>
</reference>
<dbReference type="Proteomes" id="UP000198935">
    <property type="component" value="Unassembled WGS sequence"/>
</dbReference>
<feature type="domain" description="Transcription regulator PadR N-terminal" evidence="1">
    <location>
        <begin position="6"/>
        <end position="77"/>
    </location>
</feature>
<accession>A0A1H3PXC2</accession>
<organism evidence="2 3">
    <name type="scientific">Evansella caseinilytica</name>
    <dbReference type="NCBI Taxonomy" id="1503961"/>
    <lineage>
        <taxon>Bacteria</taxon>
        <taxon>Bacillati</taxon>
        <taxon>Bacillota</taxon>
        <taxon>Bacilli</taxon>
        <taxon>Bacillales</taxon>
        <taxon>Bacillaceae</taxon>
        <taxon>Evansella</taxon>
    </lineage>
</organism>
<dbReference type="Gene3D" id="1.10.10.10">
    <property type="entry name" value="Winged helix-like DNA-binding domain superfamily/Winged helix DNA-binding domain"/>
    <property type="match status" value="1"/>
</dbReference>
<proteinExistence type="predicted"/>
<dbReference type="Pfam" id="PF03551">
    <property type="entry name" value="PadR"/>
    <property type="match status" value="1"/>
</dbReference>
<evidence type="ECO:0000313" key="3">
    <source>
        <dbReference type="Proteomes" id="UP000198935"/>
    </source>
</evidence>